<sequence length="136" mass="14857">MMLDDTKHTTYIHDLDRELADIDTPDGGLILLPLAAKLISVPESVLSTPSQGKELVLYTDPSSLTLPEEQDSVRKAIIESRARARARTRARAQASSSHQSLPRFDHASSSTKGFADTDASLTYSTDDDPMDIDCNP</sequence>
<evidence type="ECO:0000313" key="3">
    <source>
        <dbReference type="Proteomes" id="UP001147782"/>
    </source>
</evidence>
<reference evidence="2" key="1">
    <citation type="submission" date="2022-11" db="EMBL/GenBank/DDBJ databases">
        <authorList>
            <person name="Petersen C."/>
        </authorList>
    </citation>
    <scope>NUCLEOTIDE SEQUENCE</scope>
    <source>
        <strain evidence="2">IBT 29864</strain>
    </source>
</reference>
<feature type="region of interest" description="Disordered" evidence="1">
    <location>
        <begin position="82"/>
        <end position="136"/>
    </location>
</feature>
<dbReference type="RefSeq" id="XP_056549858.1">
    <property type="nucleotide sequence ID" value="XM_056703898.1"/>
</dbReference>
<keyword evidence="3" id="KW-1185">Reference proteome</keyword>
<proteinExistence type="predicted"/>
<organism evidence="2 3">
    <name type="scientific">Penicillium cataractarum</name>
    <dbReference type="NCBI Taxonomy" id="2100454"/>
    <lineage>
        <taxon>Eukaryota</taxon>
        <taxon>Fungi</taxon>
        <taxon>Dikarya</taxon>
        <taxon>Ascomycota</taxon>
        <taxon>Pezizomycotina</taxon>
        <taxon>Eurotiomycetes</taxon>
        <taxon>Eurotiomycetidae</taxon>
        <taxon>Eurotiales</taxon>
        <taxon>Aspergillaceae</taxon>
        <taxon>Penicillium</taxon>
    </lineage>
</organism>
<comment type="caution">
    <text evidence="2">The sequence shown here is derived from an EMBL/GenBank/DDBJ whole genome shotgun (WGS) entry which is preliminary data.</text>
</comment>
<dbReference type="AlphaFoldDB" id="A0A9W9UV61"/>
<evidence type="ECO:0000313" key="2">
    <source>
        <dbReference type="EMBL" id="KAJ5358572.1"/>
    </source>
</evidence>
<accession>A0A9W9UV61</accession>
<feature type="compositionally biased region" description="Acidic residues" evidence="1">
    <location>
        <begin position="125"/>
        <end position="136"/>
    </location>
</feature>
<dbReference type="GeneID" id="81443077"/>
<dbReference type="Proteomes" id="UP001147782">
    <property type="component" value="Unassembled WGS sequence"/>
</dbReference>
<protein>
    <submittedName>
        <fullName evidence="2">Uncharacterized protein</fullName>
    </submittedName>
</protein>
<dbReference type="OrthoDB" id="5345504at2759"/>
<evidence type="ECO:0000256" key="1">
    <source>
        <dbReference type="SAM" id="MobiDB-lite"/>
    </source>
</evidence>
<dbReference type="EMBL" id="JAPZBS010000009">
    <property type="protein sequence ID" value="KAJ5358572.1"/>
    <property type="molecule type" value="Genomic_DNA"/>
</dbReference>
<gene>
    <name evidence="2" type="ORF">N7496_010985</name>
</gene>
<name>A0A9W9UV61_9EURO</name>
<dbReference type="InterPro" id="IPR046591">
    <property type="entry name" value="DUF6649"/>
</dbReference>
<dbReference type="Pfam" id="PF20354">
    <property type="entry name" value="DUF6649"/>
    <property type="match status" value="1"/>
</dbReference>
<reference evidence="2" key="2">
    <citation type="journal article" date="2023" name="IMA Fungus">
        <title>Comparative genomic study of the Penicillium genus elucidates a diverse pangenome and 15 lateral gene transfer events.</title>
        <authorList>
            <person name="Petersen C."/>
            <person name="Sorensen T."/>
            <person name="Nielsen M.R."/>
            <person name="Sondergaard T.E."/>
            <person name="Sorensen J.L."/>
            <person name="Fitzpatrick D.A."/>
            <person name="Frisvad J.C."/>
            <person name="Nielsen K.L."/>
        </authorList>
    </citation>
    <scope>NUCLEOTIDE SEQUENCE</scope>
    <source>
        <strain evidence="2">IBT 29864</strain>
    </source>
</reference>